<evidence type="ECO:0000313" key="2">
    <source>
        <dbReference type="EMBL" id="ESO00763.1"/>
    </source>
</evidence>
<dbReference type="InterPro" id="IPR029044">
    <property type="entry name" value="Nucleotide-diphossugar_trans"/>
</dbReference>
<dbReference type="SUPFAM" id="SSF53448">
    <property type="entry name" value="Nucleotide-diphospho-sugar transferases"/>
    <property type="match status" value="1"/>
</dbReference>
<dbReference type="Proteomes" id="UP000015101">
    <property type="component" value="Unassembled WGS sequence"/>
</dbReference>
<sequence>MAITISNLKFFLTICMLFTTTYVLYSVFQSNETLRNVVADIAAAQNQKTSDDHDNNHDGNAKLDGFIEKISPSPITDKGKTTTIAIGCAITSHGGRHLTTQNVAEKIPLLKSLVPSFCRTASSGYSYHFYASYDVRDTHFSKNTFMSAIHRTFRDIIGDTCPTKLNASLYFVKCNHNKNPAWAQNDAMMEAYLDHIDYYYRVNDDTKMLTPGWTEAYVDILQSFNPPNIGVVGPLHKGGNEDILTYDFVHRSHIDIFGSYYPRVFTDWWADNWISAVYGPVRTMKLPNVRLVHTSEVGTRYSIRNDREKFLNAQIDQGKDIIERYLKTMTKRSNSSQKIKKIISMSLWGSKTRYTYGALRNAQLLPVYFPNWKLRIYVEKEQPNGLTSFPPVDKRILTKLKNMGVEIVEVDHADTQIPPIMWRYLVADDETVNVFVVRDADCRLTDRDAIVVEDWLKNYRLPIYCVRDHPNHKRFALLGELWGGISRKMRKILQKPWKEMMRGLRSDYNQDNEFLTDVIWPAFKNSSACYDSVSCHSWPNSRPFPVKRVGTEHLGQIFDAFGNVKEDDVQILLASDIPTDCSLDYIQTTPS</sequence>
<dbReference type="HOGENOM" id="CLU_461745_0_0_1"/>
<proteinExistence type="predicted"/>
<dbReference type="RefSeq" id="XP_009020934.1">
    <property type="nucleotide sequence ID" value="XM_009022686.1"/>
</dbReference>
<name>T1F922_HELRO</name>
<organism evidence="3 4">
    <name type="scientific">Helobdella robusta</name>
    <name type="common">Californian leech</name>
    <dbReference type="NCBI Taxonomy" id="6412"/>
    <lineage>
        <taxon>Eukaryota</taxon>
        <taxon>Metazoa</taxon>
        <taxon>Spiralia</taxon>
        <taxon>Lophotrochozoa</taxon>
        <taxon>Annelida</taxon>
        <taxon>Clitellata</taxon>
        <taxon>Hirudinea</taxon>
        <taxon>Rhynchobdellida</taxon>
        <taxon>Glossiphoniidae</taxon>
        <taxon>Helobdella</taxon>
    </lineage>
</organism>
<dbReference type="OrthoDB" id="6279367at2759"/>
<evidence type="ECO:0000313" key="3">
    <source>
        <dbReference type="EnsemblMetazoa" id="HelroP175241"/>
    </source>
</evidence>
<dbReference type="CTD" id="20205321"/>
<keyword evidence="4" id="KW-1185">Reference proteome</keyword>
<gene>
    <name evidence="3" type="primary">20205321</name>
    <name evidence="2" type="ORF">HELRODRAFT_175241</name>
</gene>
<dbReference type="GeneID" id="20205321"/>
<accession>T1F922</accession>
<dbReference type="EMBL" id="AMQM01005181">
    <property type="status" value="NOT_ANNOTATED_CDS"/>
    <property type="molecule type" value="Genomic_DNA"/>
</dbReference>
<reference evidence="2 4" key="2">
    <citation type="journal article" date="2013" name="Nature">
        <title>Insights into bilaterian evolution from three spiralian genomes.</title>
        <authorList>
            <person name="Simakov O."/>
            <person name="Marletaz F."/>
            <person name="Cho S.J."/>
            <person name="Edsinger-Gonzales E."/>
            <person name="Havlak P."/>
            <person name="Hellsten U."/>
            <person name="Kuo D.H."/>
            <person name="Larsson T."/>
            <person name="Lv J."/>
            <person name="Arendt D."/>
            <person name="Savage R."/>
            <person name="Osoegawa K."/>
            <person name="de Jong P."/>
            <person name="Grimwood J."/>
            <person name="Chapman J.A."/>
            <person name="Shapiro H."/>
            <person name="Aerts A."/>
            <person name="Otillar R.P."/>
            <person name="Terry A.Y."/>
            <person name="Boore J.L."/>
            <person name="Grigoriev I.V."/>
            <person name="Lindberg D.R."/>
            <person name="Seaver E.C."/>
            <person name="Weisblat D.A."/>
            <person name="Putnam N.H."/>
            <person name="Rokhsar D.S."/>
        </authorList>
    </citation>
    <scope>NUCLEOTIDE SEQUENCE</scope>
</reference>
<keyword evidence="1" id="KW-0812">Transmembrane</keyword>
<evidence type="ECO:0000256" key="1">
    <source>
        <dbReference type="SAM" id="Phobius"/>
    </source>
</evidence>
<protein>
    <submittedName>
        <fullName evidence="2 3">Uncharacterized protein</fullName>
    </submittedName>
</protein>
<dbReference type="eggNOG" id="ENOG502RXVF">
    <property type="taxonomic scope" value="Eukaryota"/>
</dbReference>
<reference evidence="4" key="1">
    <citation type="submission" date="2012-12" db="EMBL/GenBank/DDBJ databases">
        <authorList>
            <person name="Hellsten U."/>
            <person name="Grimwood J."/>
            <person name="Chapman J.A."/>
            <person name="Shapiro H."/>
            <person name="Aerts A."/>
            <person name="Otillar R.P."/>
            <person name="Terry A.Y."/>
            <person name="Boore J.L."/>
            <person name="Simakov O."/>
            <person name="Marletaz F."/>
            <person name="Cho S.-J."/>
            <person name="Edsinger-Gonzales E."/>
            <person name="Havlak P."/>
            <person name="Kuo D.-H."/>
            <person name="Larsson T."/>
            <person name="Lv J."/>
            <person name="Arendt D."/>
            <person name="Savage R."/>
            <person name="Osoegawa K."/>
            <person name="de Jong P."/>
            <person name="Lindberg D.R."/>
            <person name="Seaver E.C."/>
            <person name="Weisblat D.A."/>
            <person name="Putnam N.H."/>
            <person name="Grigoriev I.V."/>
            <person name="Rokhsar D.S."/>
        </authorList>
    </citation>
    <scope>NUCLEOTIDE SEQUENCE</scope>
</reference>
<reference evidence="3" key="3">
    <citation type="submission" date="2015-06" db="UniProtKB">
        <authorList>
            <consortium name="EnsemblMetazoa"/>
        </authorList>
    </citation>
    <scope>IDENTIFICATION</scope>
</reference>
<keyword evidence="1" id="KW-1133">Transmembrane helix</keyword>
<dbReference type="OMA" id="HRSHIDI"/>
<evidence type="ECO:0000313" key="4">
    <source>
        <dbReference type="Proteomes" id="UP000015101"/>
    </source>
</evidence>
<dbReference type="AlphaFoldDB" id="T1F922"/>
<dbReference type="InParanoid" id="T1F922"/>
<feature type="transmembrane region" description="Helical" evidence="1">
    <location>
        <begin position="7"/>
        <end position="28"/>
    </location>
</feature>
<dbReference type="EMBL" id="KB096864">
    <property type="protein sequence ID" value="ESO00763.1"/>
    <property type="molecule type" value="Genomic_DNA"/>
</dbReference>
<dbReference type="EnsemblMetazoa" id="HelroT175241">
    <property type="protein sequence ID" value="HelroP175241"/>
    <property type="gene ID" value="HelroG175241"/>
</dbReference>
<dbReference type="KEGG" id="hro:HELRODRAFT_175241"/>
<keyword evidence="1" id="KW-0472">Membrane</keyword>